<keyword evidence="4 6" id="KW-0067">ATP-binding</keyword>
<sequence>MRATSTPAPQFDLRDLTLRLSGRTLLDGITLTANERRIGIIGRNGSGKTTLARVLAGLIPPTSGTATLNGADMMHDRKAALRNIGILFQNPDHQIIFPTVREELAFGLLQLGRSKSQVATQVTDILSKFNKSHWEDAATHTLSQGQKQLVCLMAVLAMAPKTVLLDEPYSGLDIATRLQLQRYVARIDTTVVLITHDPDALADFDRVIWVDGGKIRADGPPATVLPPFVAQMHDWGALDDLADLPD</sequence>
<feature type="domain" description="ABC transporter" evidence="5">
    <location>
        <begin position="11"/>
        <end position="237"/>
    </location>
</feature>
<dbReference type="GO" id="GO:0016887">
    <property type="term" value="F:ATP hydrolysis activity"/>
    <property type="evidence" value="ECO:0007669"/>
    <property type="project" value="InterPro"/>
</dbReference>
<dbReference type="PROSITE" id="PS50893">
    <property type="entry name" value="ABC_TRANSPORTER_2"/>
    <property type="match status" value="1"/>
</dbReference>
<dbReference type="GO" id="GO:0042626">
    <property type="term" value="F:ATPase-coupled transmembrane transporter activity"/>
    <property type="evidence" value="ECO:0007669"/>
    <property type="project" value="TreeGrafter"/>
</dbReference>
<reference evidence="6 7" key="1">
    <citation type="submission" date="2017-03" db="EMBL/GenBank/DDBJ databases">
        <authorList>
            <person name="Afonso C.L."/>
            <person name="Miller P.J."/>
            <person name="Scott M.A."/>
            <person name="Spackman E."/>
            <person name="Goraichik I."/>
            <person name="Dimitrov K.M."/>
            <person name="Suarez D.L."/>
            <person name="Swayne D.E."/>
        </authorList>
    </citation>
    <scope>NUCLEOTIDE SEQUENCE [LARGE SCALE GENOMIC DNA]</scope>
    <source>
        <strain evidence="6 7">CECT 8620</strain>
    </source>
</reference>
<dbReference type="GO" id="GO:0043190">
    <property type="term" value="C:ATP-binding cassette (ABC) transporter complex"/>
    <property type="evidence" value="ECO:0007669"/>
    <property type="project" value="TreeGrafter"/>
</dbReference>
<dbReference type="AlphaFoldDB" id="A0A1Y5TFX4"/>
<comment type="similarity">
    <text evidence="1">Belongs to the ABC transporter superfamily.</text>
</comment>
<dbReference type="SMART" id="SM00382">
    <property type="entry name" value="AAA"/>
    <property type="match status" value="1"/>
</dbReference>
<dbReference type="InterPro" id="IPR003439">
    <property type="entry name" value="ABC_transporter-like_ATP-bd"/>
</dbReference>
<dbReference type="EMBL" id="FWFS01000011">
    <property type="protein sequence ID" value="SLN63087.1"/>
    <property type="molecule type" value="Genomic_DNA"/>
</dbReference>
<dbReference type="OrthoDB" id="9782163at2"/>
<evidence type="ECO:0000259" key="5">
    <source>
        <dbReference type="PROSITE" id="PS50893"/>
    </source>
</evidence>
<dbReference type="PANTHER" id="PTHR43553:SF24">
    <property type="entry name" value="ENERGY-COUPLING FACTOR TRANSPORTER ATP-BINDING PROTEIN ECFA1"/>
    <property type="match status" value="1"/>
</dbReference>
<dbReference type="RefSeq" id="WP_085837760.1">
    <property type="nucleotide sequence ID" value="NZ_FWFS01000011.1"/>
</dbReference>
<evidence type="ECO:0000256" key="3">
    <source>
        <dbReference type="ARBA" id="ARBA00022741"/>
    </source>
</evidence>
<evidence type="ECO:0000256" key="1">
    <source>
        <dbReference type="ARBA" id="ARBA00005417"/>
    </source>
</evidence>
<keyword evidence="2" id="KW-0813">Transport</keyword>
<evidence type="ECO:0000313" key="6">
    <source>
        <dbReference type="EMBL" id="SLN63087.1"/>
    </source>
</evidence>
<dbReference type="SUPFAM" id="SSF52540">
    <property type="entry name" value="P-loop containing nucleoside triphosphate hydrolases"/>
    <property type="match status" value="1"/>
</dbReference>
<accession>A0A1Y5TFX4</accession>
<dbReference type="EC" id="3.6.3.-" evidence="6"/>
<dbReference type="Pfam" id="PF00005">
    <property type="entry name" value="ABC_tran"/>
    <property type="match status" value="1"/>
</dbReference>
<evidence type="ECO:0000256" key="2">
    <source>
        <dbReference type="ARBA" id="ARBA00022448"/>
    </source>
</evidence>
<dbReference type="Gene3D" id="3.40.50.300">
    <property type="entry name" value="P-loop containing nucleotide triphosphate hydrolases"/>
    <property type="match status" value="1"/>
</dbReference>
<gene>
    <name evidence="6" type="primary">bioM</name>
    <name evidence="6" type="ORF">AQS8620_02879</name>
</gene>
<organism evidence="6 7">
    <name type="scientific">Aquimixticola soesokkakensis</name>
    <dbReference type="NCBI Taxonomy" id="1519096"/>
    <lineage>
        <taxon>Bacteria</taxon>
        <taxon>Pseudomonadati</taxon>
        <taxon>Pseudomonadota</taxon>
        <taxon>Alphaproteobacteria</taxon>
        <taxon>Rhodobacterales</taxon>
        <taxon>Paracoccaceae</taxon>
        <taxon>Aquimixticola</taxon>
    </lineage>
</organism>
<evidence type="ECO:0000256" key="4">
    <source>
        <dbReference type="ARBA" id="ARBA00022840"/>
    </source>
</evidence>
<dbReference type="InterPro" id="IPR050095">
    <property type="entry name" value="ECF_ABC_transporter_ATP-bd"/>
</dbReference>
<name>A0A1Y5TFX4_9RHOB</name>
<proteinExistence type="inferred from homology"/>
<dbReference type="Proteomes" id="UP000193862">
    <property type="component" value="Unassembled WGS sequence"/>
</dbReference>
<evidence type="ECO:0000313" key="7">
    <source>
        <dbReference type="Proteomes" id="UP000193862"/>
    </source>
</evidence>
<keyword evidence="6" id="KW-0378">Hydrolase</keyword>
<dbReference type="PANTHER" id="PTHR43553">
    <property type="entry name" value="HEAVY METAL TRANSPORTER"/>
    <property type="match status" value="1"/>
</dbReference>
<dbReference type="CDD" id="cd03225">
    <property type="entry name" value="ABC_cobalt_CbiO_domain1"/>
    <property type="match status" value="1"/>
</dbReference>
<dbReference type="InterPro" id="IPR015856">
    <property type="entry name" value="ABC_transpr_CbiO/EcfA_su"/>
</dbReference>
<dbReference type="GO" id="GO:0005524">
    <property type="term" value="F:ATP binding"/>
    <property type="evidence" value="ECO:0007669"/>
    <property type="project" value="UniProtKB-KW"/>
</dbReference>
<dbReference type="InterPro" id="IPR027417">
    <property type="entry name" value="P-loop_NTPase"/>
</dbReference>
<keyword evidence="3" id="KW-0547">Nucleotide-binding</keyword>
<dbReference type="InterPro" id="IPR003593">
    <property type="entry name" value="AAA+_ATPase"/>
</dbReference>
<keyword evidence="7" id="KW-1185">Reference proteome</keyword>
<protein>
    <submittedName>
        <fullName evidence="6">Biotin transport ATP-binding protein BioM</fullName>
        <ecNumber evidence="6">3.6.3.-</ecNumber>
    </submittedName>
</protein>